<evidence type="ECO:0000313" key="1">
    <source>
        <dbReference type="EMBL" id="MBB6734321.1"/>
    </source>
</evidence>
<sequence length="425" mass="46792">METELALGTCKMEITPNFPVPLAGFASRFGMDPAASASRPLRARIFAFASRDGGEERRSLLISADLIWWGSDRVPGLKRRIQERYGIDEAAILLHGTHTHSGPQTSGLFTSFLGEPDPVYLADLEERIVAGIGRAYDHLEPVRAERRIGRSALGINRRGLRKLPPVAGPADHELNVISYVLRGGQSKAVLVHYACHPVITNENRFSSEYVGVAMDAIEEQLGQGLVAGFLQGTCGDINPGDGQSVIRGTDERVVEIGRAFAEDVLRTLEQPGSALTGCQLRWRSESISLPLAALPDKADLESGLALPGVEGEWHRIQRSRWPSPEKAMPMEITLWRLAKEVSLLAMNAEVVVEYGLYIRRLSQGRILPVAYTNGMFGYVPTAEQLAEGGYESVESTRYFAMPSVFDPAVERVFKQALDRLIDEWP</sequence>
<keyword evidence="2" id="KW-1185">Reference proteome</keyword>
<accession>A0A7X0SQZ1</accession>
<dbReference type="AlphaFoldDB" id="A0A7X0SQZ1"/>
<evidence type="ECO:0008006" key="3">
    <source>
        <dbReference type="Google" id="ProtNLM"/>
    </source>
</evidence>
<name>A0A7X0SQZ1_9BACL</name>
<reference evidence="1 2" key="1">
    <citation type="submission" date="2020-08" db="EMBL/GenBank/DDBJ databases">
        <title>Cohnella phylogeny.</title>
        <authorList>
            <person name="Dunlap C."/>
        </authorList>
    </citation>
    <scope>NUCLEOTIDE SEQUENCE [LARGE SCALE GENOMIC DNA]</scope>
    <source>
        <strain evidence="1 2">CBP 2801</strain>
    </source>
</reference>
<organism evidence="1 2">
    <name type="scientific">Cohnella zeiphila</name>
    <dbReference type="NCBI Taxonomy" id="2761120"/>
    <lineage>
        <taxon>Bacteria</taxon>
        <taxon>Bacillati</taxon>
        <taxon>Bacillota</taxon>
        <taxon>Bacilli</taxon>
        <taxon>Bacillales</taxon>
        <taxon>Paenibacillaceae</taxon>
        <taxon>Cohnella</taxon>
    </lineage>
</organism>
<comment type="caution">
    <text evidence="1">The sequence shown here is derived from an EMBL/GenBank/DDBJ whole genome shotgun (WGS) entry which is preliminary data.</text>
</comment>
<dbReference type="Proteomes" id="UP000564644">
    <property type="component" value="Unassembled WGS sequence"/>
</dbReference>
<gene>
    <name evidence="1" type="ORF">H7C18_25690</name>
</gene>
<proteinExistence type="predicted"/>
<dbReference type="RefSeq" id="WP_185131957.1">
    <property type="nucleotide sequence ID" value="NZ_JACJVO010000032.1"/>
</dbReference>
<protein>
    <recommendedName>
        <fullName evidence="3">Neutral/alkaline non-lysosomal ceramidase N-terminal domain-containing protein</fullName>
    </recommendedName>
</protein>
<evidence type="ECO:0000313" key="2">
    <source>
        <dbReference type="Proteomes" id="UP000564644"/>
    </source>
</evidence>
<dbReference type="EMBL" id="JACJVO010000032">
    <property type="protein sequence ID" value="MBB6734321.1"/>
    <property type="molecule type" value="Genomic_DNA"/>
</dbReference>